<keyword evidence="9" id="KW-1185">Reference proteome</keyword>
<comment type="similarity">
    <text evidence="2 6">Belongs to the short-chain dehydrogenases/reductases (SDR) family.</text>
</comment>
<keyword evidence="3" id="KW-0521">NADP</keyword>
<dbReference type="GO" id="GO:0016020">
    <property type="term" value="C:membrane"/>
    <property type="evidence" value="ECO:0007669"/>
    <property type="project" value="UniProtKB-SubCell"/>
</dbReference>
<dbReference type="PANTHER" id="PTHR43391">
    <property type="entry name" value="RETINOL DEHYDROGENASE-RELATED"/>
    <property type="match status" value="1"/>
</dbReference>
<evidence type="ECO:0000313" key="8">
    <source>
        <dbReference type="EMBL" id="KAK6924641.1"/>
    </source>
</evidence>
<evidence type="ECO:0000256" key="7">
    <source>
        <dbReference type="SAM" id="Phobius"/>
    </source>
</evidence>
<evidence type="ECO:0000256" key="1">
    <source>
        <dbReference type="ARBA" id="ARBA00004606"/>
    </source>
</evidence>
<comment type="caution">
    <text evidence="8">The sequence shown here is derived from an EMBL/GenBank/DDBJ whole genome shotgun (WGS) entry which is preliminary data.</text>
</comment>
<comment type="subcellular location">
    <subcellularLocation>
        <location evidence="1">Membrane</location>
        <topology evidence="1">Single-pass type II membrane protein</topology>
    </subcellularLocation>
</comment>
<dbReference type="SUPFAM" id="SSF51735">
    <property type="entry name" value="NAD(P)-binding Rossmann-fold domains"/>
    <property type="match status" value="1"/>
</dbReference>
<dbReference type="InterPro" id="IPR002347">
    <property type="entry name" value="SDR_fam"/>
</dbReference>
<organism evidence="8 9">
    <name type="scientific">Dillenia turbinata</name>
    <dbReference type="NCBI Taxonomy" id="194707"/>
    <lineage>
        <taxon>Eukaryota</taxon>
        <taxon>Viridiplantae</taxon>
        <taxon>Streptophyta</taxon>
        <taxon>Embryophyta</taxon>
        <taxon>Tracheophyta</taxon>
        <taxon>Spermatophyta</taxon>
        <taxon>Magnoliopsida</taxon>
        <taxon>eudicotyledons</taxon>
        <taxon>Gunneridae</taxon>
        <taxon>Pentapetalae</taxon>
        <taxon>Dilleniales</taxon>
        <taxon>Dilleniaceae</taxon>
        <taxon>Dillenia</taxon>
    </lineage>
</organism>
<dbReference type="PROSITE" id="PS00061">
    <property type="entry name" value="ADH_SHORT"/>
    <property type="match status" value="1"/>
</dbReference>
<keyword evidence="4" id="KW-0735">Signal-anchor</keyword>
<gene>
    <name evidence="8" type="ORF">RJ641_008967</name>
</gene>
<dbReference type="GO" id="GO:0016491">
    <property type="term" value="F:oxidoreductase activity"/>
    <property type="evidence" value="ECO:0007669"/>
    <property type="project" value="UniProtKB-KW"/>
</dbReference>
<dbReference type="Proteomes" id="UP001370490">
    <property type="component" value="Unassembled WGS sequence"/>
</dbReference>
<keyword evidence="7" id="KW-0812">Transmembrane</keyword>
<keyword evidence="5" id="KW-0560">Oxidoreductase</keyword>
<evidence type="ECO:0000256" key="6">
    <source>
        <dbReference type="RuleBase" id="RU000363"/>
    </source>
</evidence>
<reference evidence="8 9" key="1">
    <citation type="submission" date="2023-12" db="EMBL/GenBank/DDBJ databases">
        <title>A high-quality genome assembly for Dillenia turbinata (Dilleniales).</title>
        <authorList>
            <person name="Chanderbali A."/>
        </authorList>
    </citation>
    <scope>NUCLEOTIDE SEQUENCE [LARGE SCALE GENOMIC DNA]</scope>
    <source>
        <strain evidence="8">LSX21</strain>
        <tissue evidence="8">Leaf</tissue>
    </source>
</reference>
<evidence type="ECO:0000256" key="5">
    <source>
        <dbReference type="ARBA" id="ARBA00023002"/>
    </source>
</evidence>
<accession>A0AAN8V6W9</accession>
<feature type="transmembrane region" description="Helical" evidence="7">
    <location>
        <begin position="6"/>
        <end position="28"/>
    </location>
</feature>
<dbReference type="InterPro" id="IPR020904">
    <property type="entry name" value="Sc_DH/Rdtase_CS"/>
</dbReference>
<dbReference type="Pfam" id="PF00106">
    <property type="entry name" value="adh_short"/>
    <property type="match status" value="1"/>
</dbReference>
<dbReference type="PRINTS" id="PR00080">
    <property type="entry name" value="SDRFAMILY"/>
</dbReference>
<evidence type="ECO:0000256" key="2">
    <source>
        <dbReference type="ARBA" id="ARBA00006484"/>
    </source>
</evidence>
<protein>
    <submittedName>
        <fullName evidence="8">Short-chain dehydrogenase/reductase SDR</fullName>
    </submittedName>
</protein>
<dbReference type="GO" id="GO:0005829">
    <property type="term" value="C:cytosol"/>
    <property type="evidence" value="ECO:0007669"/>
    <property type="project" value="TreeGrafter"/>
</dbReference>
<dbReference type="AlphaFoldDB" id="A0AAN8V6W9"/>
<keyword evidence="7" id="KW-0472">Membrane</keyword>
<dbReference type="PRINTS" id="PR00081">
    <property type="entry name" value="GDHRDH"/>
</dbReference>
<evidence type="ECO:0000256" key="3">
    <source>
        <dbReference type="ARBA" id="ARBA00022857"/>
    </source>
</evidence>
<name>A0AAN8V6W9_9MAGN</name>
<proteinExistence type="inferred from homology"/>
<dbReference type="PANTHER" id="PTHR43391:SF90">
    <property type="entry name" value="11-BETA-HYDROXYSTEROID DEHYDROGENASE-LIKE 4A-RELATED"/>
    <property type="match status" value="1"/>
</dbReference>
<dbReference type="InterPro" id="IPR036291">
    <property type="entry name" value="NAD(P)-bd_dom_sf"/>
</dbReference>
<dbReference type="EMBL" id="JBAMMX010000016">
    <property type="protein sequence ID" value="KAK6924641.1"/>
    <property type="molecule type" value="Genomic_DNA"/>
</dbReference>
<evidence type="ECO:0000313" key="9">
    <source>
        <dbReference type="Proteomes" id="UP001370490"/>
    </source>
</evidence>
<keyword evidence="7" id="KW-1133">Transmembrane helix</keyword>
<evidence type="ECO:0000256" key="4">
    <source>
        <dbReference type="ARBA" id="ARBA00022968"/>
    </source>
</evidence>
<sequence>MDMIQTLMNIVIPPVSLIILIFILPIYLAHKFVTWVLRFLYEENVRGKVVLITGASSGIGQHLAYEYARRGACLALCARRENLLCDVANMARHLGSPDVIAIRADVSKVEDCKQLVDKAVHHFGRLDHLVNNAGIVLVKMFEELKDPSDSISIIDTNFWGYVFPTYFAIPHLKKSKGKIAVNASITGWLSLPYIGSYCASKAALFGFYETLRIEVGKDIGITILSPGLIDTGITSEERITTFQAHFIPRQSSERSARTIVNSICRGDRYLTEPSWYKVTYAAKVLCPEVVEWITRTLFVTRPKALLQKARSKTCQYPTLPQLKSE</sequence>
<dbReference type="Gene3D" id="3.40.50.720">
    <property type="entry name" value="NAD(P)-binding Rossmann-like Domain"/>
    <property type="match status" value="1"/>
</dbReference>